<dbReference type="AlphaFoldDB" id="A0A921T4S1"/>
<feature type="transmembrane region" description="Helical" evidence="1">
    <location>
        <begin position="102"/>
        <end position="121"/>
    </location>
</feature>
<evidence type="ECO:0000313" key="2">
    <source>
        <dbReference type="EMBL" id="HJH10219.1"/>
    </source>
</evidence>
<proteinExistence type="predicted"/>
<dbReference type="PIRSF" id="PIRSF037259">
    <property type="entry name" value="EcsB_ABC"/>
    <property type="match status" value="1"/>
</dbReference>
<name>A0A921T4S1_9BACL</name>
<dbReference type="Pfam" id="PF05975">
    <property type="entry name" value="EcsB"/>
    <property type="match status" value="1"/>
</dbReference>
<reference evidence="2" key="2">
    <citation type="submission" date="2021-09" db="EMBL/GenBank/DDBJ databases">
        <authorList>
            <person name="Gilroy R."/>
        </authorList>
    </citation>
    <scope>NUCLEOTIDE SEQUENCE</scope>
    <source>
        <strain evidence="2">CHK160-4876</strain>
    </source>
</reference>
<dbReference type="GO" id="GO:0016020">
    <property type="term" value="C:membrane"/>
    <property type="evidence" value="ECO:0007669"/>
    <property type="project" value="InterPro"/>
</dbReference>
<keyword evidence="1" id="KW-0812">Transmembrane</keyword>
<reference evidence="2" key="1">
    <citation type="journal article" date="2021" name="PeerJ">
        <title>Extensive microbial diversity within the chicken gut microbiome revealed by metagenomics and culture.</title>
        <authorList>
            <person name="Gilroy R."/>
            <person name="Ravi A."/>
            <person name="Getino M."/>
            <person name="Pursley I."/>
            <person name="Horton D.L."/>
            <person name="Alikhan N.F."/>
            <person name="Baker D."/>
            <person name="Gharbi K."/>
            <person name="Hall N."/>
            <person name="Watson M."/>
            <person name="Adriaenssens E.M."/>
            <person name="Foster-Nyarko E."/>
            <person name="Jarju S."/>
            <person name="Secka A."/>
            <person name="Antonio M."/>
            <person name="Oren A."/>
            <person name="Chaudhuri R.R."/>
            <person name="La Ragione R."/>
            <person name="Hildebrand F."/>
            <person name="Pallen M.J."/>
        </authorList>
    </citation>
    <scope>NUCLEOTIDE SEQUENCE</scope>
    <source>
        <strain evidence="2">CHK160-4876</strain>
    </source>
</reference>
<keyword evidence="1" id="KW-0472">Membrane</keyword>
<feature type="transmembrane region" description="Helical" evidence="1">
    <location>
        <begin position="56"/>
        <end position="73"/>
    </location>
</feature>
<organism evidence="2 3">
    <name type="scientific">Metalysinibacillus jejuensis</name>
    <dbReference type="NCBI Taxonomy" id="914327"/>
    <lineage>
        <taxon>Bacteria</taxon>
        <taxon>Bacillati</taxon>
        <taxon>Bacillota</taxon>
        <taxon>Bacilli</taxon>
        <taxon>Bacillales</taxon>
        <taxon>Caryophanaceae</taxon>
        <taxon>Metalysinibacillus</taxon>
    </lineage>
</organism>
<feature type="transmembrane region" description="Helical" evidence="1">
    <location>
        <begin position="284"/>
        <end position="301"/>
    </location>
</feature>
<accession>A0A921T4S1</accession>
<protein>
    <submittedName>
        <fullName evidence="2">ABC transporter permease</fullName>
    </submittedName>
</protein>
<feature type="transmembrane region" description="Helical" evidence="1">
    <location>
        <begin position="127"/>
        <end position="145"/>
    </location>
</feature>
<evidence type="ECO:0000256" key="1">
    <source>
        <dbReference type="SAM" id="Phobius"/>
    </source>
</evidence>
<feature type="transmembrane region" description="Helical" evidence="1">
    <location>
        <begin position="372"/>
        <end position="388"/>
    </location>
</feature>
<sequence>MRNLQAVWQTRLAHYTNELQKYMRYIFTGHIAIVIVFLLGAGGYQYSAWLEQVSPTFPAAALVGGVMGLLIMFSQPTTLLREPDAVYLLPLEQKMPQYFSQALRFTFTTSLMLIIIVYVAFIPLLKIVTPLAITMIWLGLGIALVMKYMSIHSEFAFRYLYRGRFVWVDRVIRFMLVWLTIATYLNGWYYGVGIGVITQFIYMQLLKKKVHNKPFPYDHFITLEQNRMLRFYRFANYFTDVPHLRGAIRRRKWLDMIYQLVPYRQQNAHRYLLWRTFIRTNDHFYLWVRLTVIAAVLMAFIDITAVRFVIAGALAFATALQLQQALTHQSAFRMDVLYPVAQAHKQAAATSIVRLLIVVQALIVTLSHSMQPYFYVTGAIMLIVGLVTQKMMKKA</sequence>
<keyword evidence="1" id="KW-1133">Transmembrane helix</keyword>
<dbReference type="EMBL" id="DYTV01000010">
    <property type="protein sequence ID" value="HJH10219.1"/>
    <property type="molecule type" value="Genomic_DNA"/>
</dbReference>
<dbReference type="Proteomes" id="UP000700212">
    <property type="component" value="Unassembled WGS sequence"/>
</dbReference>
<feature type="transmembrane region" description="Helical" evidence="1">
    <location>
        <begin position="25"/>
        <end position="44"/>
    </location>
</feature>
<gene>
    <name evidence="2" type="ORF">K8V30_00760</name>
</gene>
<evidence type="ECO:0000313" key="3">
    <source>
        <dbReference type="Proteomes" id="UP000700212"/>
    </source>
</evidence>
<comment type="caution">
    <text evidence="2">The sequence shown here is derived from an EMBL/GenBank/DDBJ whole genome shotgun (WGS) entry which is preliminary data.</text>
</comment>
<dbReference type="InterPro" id="IPR010288">
    <property type="entry name" value="EcsB_ABC"/>
</dbReference>